<feature type="domain" description="DUF5655" evidence="1">
    <location>
        <begin position="95"/>
        <end position="201"/>
    </location>
</feature>
<dbReference type="EMBL" id="FOVF01000018">
    <property type="protein sequence ID" value="SFN38486.1"/>
    <property type="molecule type" value="Genomic_DNA"/>
</dbReference>
<dbReference type="OrthoDB" id="9809825at2"/>
<sequence length="203" mass="21608">MLKGNGYLYLETAVTDLEEARATQLANIEKRTGKGLAELVALLDTSGAVKFGERRDYLKRELGMGHGDANAVVAYAAESSAGTPSAATTGVSAAIDAMYSGKKAHLRPLHDALVAQIDAFGEYEIAPKKGYVSLRRTKQFAMIGPTTQSRVDVGLNMKGVPATARLAIEAPGKMCNYKVALSNPDEVDAELVGWIRRAYDSAG</sequence>
<organism evidence="2 3">
    <name type="scientific">Dokdonella immobilis</name>
    <dbReference type="NCBI Taxonomy" id="578942"/>
    <lineage>
        <taxon>Bacteria</taxon>
        <taxon>Pseudomonadati</taxon>
        <taxon>Pseudomonadota</taxon>
        <taxon>Gammaproteobacteria</taxon>
        <taxon>Lysobacterales</taxon>
        <taxon>Rhodanobacteraceae</taxon>
        <taxon>Dokdonella</taxon>
    </lineage>
</organism>
<dbReference type="InterPro" id="IPR043714">
    <property type="entry name" value="DUF5655"/>
</dbReference>
<dbReference type="AlphaFoldDB" id="A0A1I4YKE3"/>
<evidence type="ECO:0000313" key="2">
    <source>
        <dbReference type="EMBL" id="SFN38486.1"/>
    </source>
</evidence>
<evidence type="ECO:0000259" key="1">
    <source>
        <dbReference type="Pfam" id="PF18899"/>
    </source>
</evidence>
<evidence type="ECO:0000313" key="3">
    <source>
        <dbReference type="Proteomes" id="UP000198575"/>
    </source>
</evidence>
<dbReference type="STRING" id="578942.SAMN05216289_11819"/>
<dbReference type="Pfam" id="PF14117">
    <property type="entry name" value="DUF4287"/>
    <property type="match status" value="1"/>
</dbReference>
<dbReference type="Proteomes" id="UP000198575">
    <property type="component" value="Unassembled WGS sequence"/>
</dbReference>
<gene>
    <name evidence="2" type="ORF">SAMN05216289_11819</name>
</gene>
<accession>A0A1I4YKE3</accession>
<keyword evidence="3" id="KW-1185">Reference proteome</keyword>
<dbReference type="InterPro" id="IPR025629">
    <property type="entry name" value="DUF4287"/>
</dbReference>
<name>A0A1I4YKE3_9GAMM</name>
<proteinExistence type="predicted"/>
<protein>
    <recommendedName>
        <fullName evidence="1">DUF5655 domain-containing protein</fullName>
    </recommendedName>
</protein>
<reference evidence="2 3" key="1">
    <citation type="submission" date="2016-10" db="EMBL/GenBank/DDBJ databases">
        <authorList>
            <person name="de Groot N.N."/>
        </authorList>
    </citation>
    <scope>NUCLEOTIDE SEQUENCE [LARGE SCALE GENOMIC DNA]</scope>
    <source>
        <strain evidence="2 3">CGMCC 1.7659</strain>
    </source>
</reference>
<dbReference type="Pfam" id="PF18899">
    <property type="entry name" value="DUF5655"/>
    <property type="match status" value="1"/>
</dbReference>
<dbReference type="RefSeq" id="WP_092408440.1">
    <property type="nucleotide sequence ID" value="NZ_FOVF01000018.1"/>
</dbReference>